<evidence type="ECO:0000313" key="2">
    <source>
        <dbReference type="Proteomes" id="UP001162483"/>
    </source>
</evidence>
<reference evidence="1" key="1">
    <citation type="submission" date="2023-05" db="EMBL/GenBank/DDBJ databases">
        <authorList>
            <person name="Stuckert A."/>
        </authorList>
    </citation>
    <scope>NUCLEOTIDE SEQUENCE</scope>
</reference>
<evidence type="ECO:0000313" key="1">
    <source>
        <dbReference type="EMBL" id="CAI9578814.1"/>
    </source>
</evidence>
<proteinExistence type="predicted"/>
<gene>
    <name evidence="1" type="ORF">SPARVUS_LOCUS8981923</name>
</gene>
<feature type="non-terminal residue" evidence="1">
    <location>
        <position position="1"/>
    </location>
</feature>
<dbReference type="EMBL" id="CATNWA010015039">
    <property type="protein sequence ID" value="CAI9578814.1"/>
    <property type="molecule type" value="Genomic_DNA"/>
</dbReference>
<protein>
    <submittedName>
        <fullName evidence="1">Uncharacterized protein</fullName>
    </submittedName>
</protein>
<comment type="caution">
    <text evidence="1">The sequence shown here is derived from an EMBL/GenBank/DDBJ whole genome shotgun (WGS) entry which is preliminary data.</text>
</comment>
<organism evidence="1 2">
    <name type="scientific">Staurois parvus</name>
    <dbReference type="NCBI Taxonomy" id="386267"/>
    <lineage>
        <taxon>Eukaryota</taxon>
        <taxon>Metazoa</taxon>
        <taxon>Chordata</taxon>
        <taxon>Craniata</taxon>
        <taxon>Vertebrata</taxon>
        <taxon>Euteleostomi</taxon>
        <taxon>Amphibia</taxon>
        <taxon>Batrachia</taxon>
        <taxon>Anura</taxon>
        <taxon>Neobatrachia</taxon>
        <taxon>Ranoidea</taxon>
        <taxon>Ranidae</taxon>
        <taxon>Staurois</taxon>
    </lineage>
</organism>
<keyword evidence="2" id="KW-1185">Reference proteome</keyword>
<name>A0ABN9E1Z3_9NEOB</name>
<dbReference type="Proteomes" id="UP001162483">
    <property type="component" value="Unassembled WGS sequence"/>
</dbReference>
<accession>A0ABN9E1Z3</accession>
<sequence length="94" mass="9830">LIFTSNGGDQRLIAVGILTLGGTDLVSLTSPVTPIQCSVLIKSTDTVLMALGRKGLNMRAIKGLTVCCVCVLHCKHTALDGCAMLRNHRPGPGD</sequence>